<accession>A0A8S1QAS9</accession>
<feature type="coiled-coil region" evidence="1">
    <location>
        <begin position="81"/>
        <end position="115"/>
    </location>
</feature>
<organism evidence="2 3">
    <name type="scientific">Paramecium sonneborni</name>
    <dbReference type="NCBI Taxonomy" id="65129"/>
    <lineage>
        <taxon>Eukaryota</taxon>
        <taxon>Sar</taxon>
        <taxon>Alveolata</taxon>
        <taxon>Ciliophora</taxon>
        <taxon>Intramacronucleata</taxon>
        <taxon>Oligohymenophorea</taxon>
        <taxon>Peniculida</taxon>
        <taxon>Parameciidae</taxon>
        <taxon>Paramecium</taxon>
    </lineage>
</organism>
<proteinExistence type="predicted"/>
<dbReference type="EMBL" id="CAJJDN010000101">
    <property type="protein sequence ID" value="CAD8112806.1"/>
    <property type="molecule type" value="Genomic_DNA"/>
</dbReference>
<gene>
    <name evidence="2" type="ORF">PSON_ATCC_30995.1.T1010196</name>
</gene>
<name>A0A8S1QAS9_9CILI</name>
<comment type="caution">
    <text evidence="2">The sequence shown here is derived from an EMBL/GenBank/DDBJ whole genome shotgun (WGS) entry which is preliminary data.</text>
</comment>
<evidence type="ECO:0000256" key="1">
    <source>
        <dbReference type="SAM" id="Coils"/>
    </source>
</evidence>
<dbReference type="Proteomes" id="UP000692954">
    <property type="component" value="Unassembled WGS sequence"/>
</dbReference>
<dbReference type="AlphaFoldDB" id="A0A8S1QAS9"/>
<evidence type="ECO:0000313" key="2">
    <source>
        <dbReference type="EMBL" id="CAD8112806.1"/>
    </source>
</evidence>
<keyword evidence="1" id="KW-0175">Coiled coil</keyword>
<dbReference type="OrthoDB" id="302787at2759"/>
<protein>
    <submittedName>
        <fullName evidence="2">Uncharacterized protein</fullName>
    </submittedName>
</protein>
<reference evidence="2" key="1">
    <citation type="submission" date="2021-01" db="EMBL/GenBank/DDBJ databases">
        <authorList>
            <consortium name="Genoscope - CEA"/>
            <person name="William W."/>
        </authorList>
    </citation>
    <scope>NUCLEOTIDE SEQUENCE</scope>
</reference>
<feature type="coiled-coil region" evidence="1">
    <location>
        <begin position="265"/>
        <end position="303"/>
    </location>
</feature>
<sequence>MLKIEEQNYSRQLIKQDKELSQFIKYLEMQNEVAEKNKEKEFRMKQKESIIFGQRQEKKQERDFQTRLKQLELSAIREKYDESQTMKNKNLEQRLQNQEQKHQQIVQDAKMKKEEKANLRSLYLRDSVDQAITKANQIQQLKIDQFNYQQIRKDQYLSQLQSEQNIKQLEKSMTFQIKQELNDSNYKKAQEILDQRIYKTLDKLNYKDSLSQQIQIENERKLNNKLFSQKALLENGLTNADNAKVRFEQNLNMKKSMTEYKMNKLDQMIREKQMLQQQERETRAMVEKKKNQLKEEFERKMNLLYKQKQ</sequence>
<evidence type="ECO:0000313" key="3">
    <source>
        <dbReference type="Proteomes" id="UP000692954"/>
    </source>
</evidence>
<keyword evidence="3" id="KW-1185">Reference proteome</keyword>